<comment type="caution">
    <text evidence="3">The sequence shown here is derived from an EMBL/GenBank/DDBJ whole genome shotgun (WGS) entry which is preliminary data.</text>
</comment>
<dbReference type="STRING" id="1802610.A2W32_05170"/>
<dbReference type="Gene3D" id="3.40.50.2300">
    <property type="match status" value="1"/>
</dbReference>
<evidence type="ECO:0000259" key="2">
    <source>
        <dbReference type="PROSITE" id="PS50110"/>
    </source>
</evidence>
<dbReference type="AlphaFoldDB" id="A0A1F4UU40"/>
<dbReference type="SUPFAM" id="SSF52172">
    <property type="entry name" value="CheY-like"/>
    <property type="match status" value="1"/>
</dbReference>
<gene>
    <name evidence="3" type="ORF">A2W32_05170</name>
</gene>
<comment type="caution">
    <text evidence="1">Lacks conserved residue(s) required for the propagation of feature annotation.</text>
</comment>
<dbReference type="Proteomes" id="UP000177371">
    <property type="component" value="Unassembled WGS sequence"/>
</dbReference>
<dbReference type="Pfam" id="PF00072">
    <property type="entry name" value="Response_reg"/>
    <property type="match status" value="1"/>
</dbReference>
<evidence type="ECO:0000313" key="4">
    <source>
        <dbReference type="Proteomes" id="UP000177371"/>
    </source>
</evidence>
<dbReference type="Gene3D" id="2.30.110.10">
    <property type="entry name" value="Electron Transport, Fmn-binding Protein, Chain A"/>
    <property type="match status" value="1"/>
</dbReference>
<sequence>MSNLTYEKIKSEAIQFLKDNFIMEIATSHDNNPSVSVVVYMIDENLNFYFITQRNSYKAKYIINNPRISLVVWEHLKMSVQADGVVSIVEDVVKKDWVLNAFADATTKEKNFWSPLLRIKNGEYIIFKISPTWMRILDLSTTTIRQDLSPFTEINLSDITPKNTSTKKIRFLIMDNDPILLKIIKYKFLKEKGWESIITTSYKEANEIFDREKPDCVLTEIIIDDNSGKTGFDFIKDIKSKDNGSNTQVFIFSELSQKDDMDIGDKLGVIRYFVKSKLTLNEVINEISQILFISQNSK</sequence>
<dbReference type="GO" id="GO:0000160">
    <property type="term" value="P:phosphorelay signal transduction system"/>
    <property type="evidence" value="ECO:0007669"/>
    <property type="project" value="InterPro"/>
</dbReference>
<dbReference type="InterPro" id="IPR011576">
    <property type="entry name" value="Pyridox_Oxase_N"/>
</dbReference>
<dbReference type="PROSITE" id="PS50110">
    <property type="entry name" value="RESPONSE_REGULATORY"/>
    <property type="match status" value="1"/>
</dbReference>
<accession>A0A1F4UU40</accession>
<name>A0A1F4UU40_UNCKA</name>
<dbReference type="Pfam" id="PF01243">
    <property type="entry name" value="PNPOx_N"/>
    <property type="match status" value="1"/>
</dbReference>
<dbReference type="SMART" id="SM00448">
    <property type="entry name" value="REC"/>
    <property type="match status" value="1"/>
</dbReference>
<evidence type="ECO:0000256" key="1">
    <source>
        <dbReference type="PROSITE-ProRule" id="PRU00169"/>
    </source>
</evidence>
<evidence type="ECO:0000313" key="3">
    <source>
        <dbReference type="EMBL" id="OGC48468.1"/>
    </source>
</evidence>
<dbReference type="InterPro" id="IPR012349">
    <property type="entry name" value="Split_barrel_FMN-bd"/>
</dbReference>
<protein>
    <recommendedName>
        <fullName evidence="2">Response regulatory domain-containing protein</fullName>
    </recommendedName>
</protein>
<dbReference type="SUPFAM" id="SSF50475">
    <property type="entry name" value="FMN-binding split barrel"/>
    <property type="match status" value="1"/>
</dbReference>
<dbReference type="InterPro" id="IPR011006">
    <property type="entry name" value="CheY-like_superfamily"/>
</dbReference>
<feature type="domain" description="Response regulatory" evidence="2">
    <location>
        <begin position="170"/>
        <end position="291"/>
    </location>
</feature>
<proteinExistence type="predicted"/>
<reference evidence="3 4" key="1">
    <citation type="journal article" date="2016" name="Nat. Commun.">
        <title>Thousands of microbial genomes shed light on interconnected biogeochemical processes in an aquifer system.</title>
        <authorList>
            <person name="Anantharaman K."/>
            <person name="Brown C.T."/>
            <person name="Hug L.A."/>
            <person name="Sharon I."/>
            <person name="Castelle C.J."/>
            <person name="Probst A.J."/>
            <person name="Thomas B.C."/>
            <person name="Singh A."/>
            <person name="Wilkins M.J."/>
            <person name="Karaoz U."/>
            <person name="Brodie E.L."/>
            <person name="Williams K.H."/>
            <person name="Hubbard S.S."/>
            <person name="Banfield J.F."/>
        </authorList>
    </citation>
    <scope>NUCLEOTIDE SEQUENCE [LARGE SCALE GENOMIC DNA]</scope>
</reference>
<dbReference type="EMBL" id="MEUT01000069">
    <property type="protein sequence ID" value="OGC48468.1"/>
    <property type="molecule type" value="Genomic_DNA"/>
</dbReference>
<organism evidence="3 4">
    <name type="scientific">candidate division WWE3 bacterium RBG_16_37_10</name>
    <dbReference type="NCBI Taxonomy" id="1802610"/>
    <lineage>
        <taxon>Bacteria</taxon>
        <taxon>Katanobacteria</taxon>
    </lineage>
</organism>
<dbReference type="InterPro" id="IPR001789">
    <property type="entry name" value="Sig_transdc_resp-reg_receiver"/>
</dbReference>